<dbReference type="RefSeq" id="WP_115321727.1">
    <property type="nucleotide sequence ID" value="NZ_AP022561.1"/>
</dbReference>
<keyword evidence="3" id="KW-1185">Reference proteome</keyword>
<reference evidence="2 3" key="1">
    <citation type="journal article" date="2019" name="Emerg. Microbes Infect.">
        <title>Comprehensive subspecies identification of 175 nontuberculous mycobacteria species based on 7547 genomic profiles.</title>
        <authorList>
            <person name="Matsumoto Y."/>
            <person name="Kinjo T."/>
            <person name="Motooka D."/>
            <person name="Nabeya D."/>
            <person name="Jung N."/>
            <person name="Uechi K."/>
            <person name="Horii T."/>
            <person name="Iida T."/>
            <person name="Fujita J."/>
            <person name="Nakamura S."/>
        </authorList>
    </citation>
    <scope>NUCLEOTIDE SEQUENCE [LARGE SCALE GENOMIC DNA]</scope>
    <source>
        <strain evidence="2 3">JCM 6376</strain>
    </source>
</reference>
<evidence type="ECO:0000313" key="2">
    <source>
        <dbReference type="EMBL" id="BBX09475.1"/>
    </source>
</evidence>
<organism evidence="2 3">
    <name type="scientific">Mycolicibacterium aichiense</name>
    <dbReference type="NCBI Taxonomy" id="1799"/>
    <lineage>
        <taxon>Bacteria</taxon>
        <taxon>Bacillati</taxon>
        <taxon>Actinomycetota</taxon>
        <taxon>Actinomycetes</taxon>
        <taxon>Mycobacteriales</taxon>
        <taxon>Mycobacteriaceae</taxon>
        <taxon>Mycolicibacterium</taxon>
    </lineage>
</organism>
<evidence type="ECO:0000313" key="3">
    <source>
        <dbReference type="Proteomes" id="UP000467327"/>
    </source>
</evidence>
<proteinExistence type="predicted"/>
<sequence length="71" mass="7731">MLTLTVQKYGSTKKATAKANAPRILTDHLEAATRRAGDRFEMSAHILSADSKLPFGQIFRDGKPVASWGIS</sequence>
<feature type="domain" description="Gp84-like" evidence="1">
    <location>
        <begin position="1"/>
        <end position="71"/>
    </location>
</feature>
<protein>
    <recommendedName>
        <fullName evidence="1">Gp84-like domain-containing protein</fullName>
    </recommendedName>
</protein>
<dbReference type="InterPro" id="IPR056577">
    <property type="entry name" value="Phage_Gp84"/>
</dbReference>
<evidence type="ECO:0000259" key="1">
    <source>
        <dbReference type="Pfam" id="PF23794"/>
    </source>
</evidence>
<dbReference type="AlphaFoldDB" id="A0AAD1HQQ0"/>
<name>A0AAD1HQQ0_9MYCO</name>
<dbReference type="KEGG" id="maic:MAIC_42780"/>
<dbReference type="Pfam" id="PF23794">
    <property type="entry name" value="Phage_Gp84"/>
    <property type="match status" value="1"/>
</dbReference>
<gene>
    <name evidence="2" type="ORF">MAIC_42780</name>
</gene>
<dbReference type="Proteomes" id="UP000467327">
    <property type="component" value="Chromosome"/>
</dbReference>
<dbReference type="EMBL" id="AP022561">
    <property type="protein sequence ID" value="BBX09475.1"/>
    <property type="molecule type" value="Genomic_DNA"/>
</dbReference>
<accession>A0AAD1HQQ0</accession>